<protein>
    <submittedName>
        <fullName evidence="1">Uncharacterized protein</fullName>
    </submittedName>
</protein>
<sequence>MLPKTILSPHIYSLSALSLYFAGESLKILVSSLYSERFACFLNALLHCCKSTFHSLSIYTTVHIYIENKTIAKEKLYTCKMKREQKYILKLQFIRQLLQKNRGVGGTVASKSALRSEGTLLSRVRALPPAPGLAEGLKP</sequence>
<organism evidence="1 2">
    <name type="scientific">Plakobranchus ocellatus</name>
    <dbReference type="NCBI Taxonomy" id="259542"/>
    <lineage>
        <taxon>Eukaryota</taxon>
        <taxon>Metazoa</taxon>
        <taxon>Spiralia</taxon>
        <taxon>Lophotrochozoa</taxon>
        <taxon>Mollusca</taxon>
        <taxon>Gastropoda</taxon>
        <taxon>Heterobranchia</taxon>
        <taxon>Euthyneura</taxon>
        <taxon>Panpulmonata</taxon>
        <taxon>Sacoglossa</taxon>
        <taxon>Placobranchoidea</taxon>
        <taxon>Plakobranchidae</taxon>
        <taxon>Plakobranchus</taxon>
    </lineage>
</organism>
<keyword evidence="2" id="KW-1185">Reference proteome</keyword>
<dbReference type="AlphaFoldDB" id="A0AAV4BRC2"/>
<comment type="caution">
    <text evidence="1">The sequence shown here is derived from an EMBL/GenBank/DDBJ whole genome shotgun (WGS) entry which is preliminary data.</text>
</comment>
<gene>
    <name evidence="1" type="ORF">PoB_004788900</name>
</gene>
<dbReference type="EMBL" id="BLXT01005252">
    <property type="protein sequence ID" value="GFO21384.1"/>
    <property type="molecule type" value="Genomic_DNA"/>
</dbReference>
<name>A0AAV4BRC2_9GAST</name>
<accession>A0AAV4BRC2</accession>
<evidence type="ECO:0000313" key="2">
    <source>
        <dbReference type="Proteomes" id="UP000735302"/>
    </source>
</evidence>
<evidence type="ECO:0000313" key="1">
    <source>
        <dbReference type="EMBL" id="GFO21384.1"/>
    </source>
</evidence>
<dbReference type="Proteomes" id="UP000735302">
    <property type="component" value="Unassembled WGS sequence"/>
</dbReference>
<reference evidence="1 2" key="1">
    <citation type="journal article" date="2021" name="Elife">
        <title>Chloroplast acquisition without the gene transfer in kleptoplastic sea slugs, Plakobranchus ocellatus.</title>
        <authorList>
            <person name="Maeda T."/>
            <person name="Takahashi S."/>
            <person name="Yoshida T."/>
            <person name="Shimamura S."/>
            <person name="Takaki Y."/>
            <person name="Nagai Y."/>
            <person name="Toyoda A."/>
            <person name="Suzuki Y."/>
            <person name="Arimoto A."/>
            <person name="Ishii H."/>
            <person name="Satoh N."/>
            <person name="Nishiyama T."/>
            <person name="Hasebe M."/>
            <person name="Maruyama T."/>
            <person name="Minagawa J."/>
            <person name="Obokata J."/>
            <person name="Shigenobu S."/>
        </authorList>
    </citation>
    <scope>NUCLEOTIDE SEQUENCE [LARGE SCALE GENOMIC DNA]</scope>
</reference>
<proteinExistence type="predicted"/>